<comment type="caution">
    <text evidence="1">The sequence shown here is derived from an EMBL/GenBank/DDBJ whole genome shotgun (WGS) entry which is preliminary data.</text>
</comment>
<organism evidence="1 2">
    <name type="scientific">Nephila pilipes</name>
    <name type="common">Giant wood spider</name>
    <name type="synonym">Nephila maculata</name>
    <dbReference type="NCBI Taxonomy" id="299642"/>
    <lineage>
        <taxon>Eukaryota</taxon>
        <taxon>Metazoa</taxon>
        <taxon>Ecdysozoa</taxon>
        <taxon>Arthropoda</taxon>
        <taxon>Chelicerata</taxon>
        <taxon>Arachnida</taxon>
        <taxon>Araneae</taxon>
        <taxon>Araneomorphae</taxon>
        <taxon>Entelegynae</taxon>
        <taxon>Araneoidea</taxon>
        <taxon>Nephilidae</taxon>
        <taxon>Nephila</taxon>
    </lineage>
</organism>
<dbReference type="OrthoDB" id="6436867at2759"/>
<proteinExistence type="predicted"/>
<protein>
    <submittedName>
        <fullName evidence="1">Uncharacterized protein</fullName>
    </submittedName>
</protein>
<evidence type="ECO:0000313" key="2">
    <source>
        <dbReference type="Proteomes" id="UP000887013"/>
    </source>
</evidence>
<keyword evidence="2" id="KW-1185">Reference proteome</keyword>
<evidence type="ECO:0000313" key="1">
    <source>
        <dbReference type="EMBL" id="GFS99579.1"/>
    </source>
</evidence>
<sequence>MKKKINCEPNFCFLHRQEFVSFSSKRISCFLVHSRDLLHKENNCCSISSTLSASKVTDCGQSCLLRSGSSLVERYSMDAVEENGDWQRVNDLEAFEPLVVSGSFLR</sequence>
<dbReference type="AlphaFoldDB" id="A0A8X6TE83"/>
<reference evidence="1" key="1">
    <citation type="submission" date="2020-08" db="EMBL/GenBank/DDBJ databases">
        <title>Multicomponent nature underlies the extraordinary mechanical properties of spider dragline silk.</title>
        <authorList>
            <person name="Kono N."/>
            <person name="Nakamura H."/>
            <person name="Mori M."/>
            <person name="Yoshida Y."/>
            <person name="Ohtoshi R."/>
            <person name="Malay A.D."/>
            <person name="Moran D.A.P."/>
            <person name="Tomita M."/>
            <person name="Numata K."/>
            <person name="Arakawa K."/>
        </authorList>
    </citation>
    <scope>NUCLEOTIDE SEQUENCE</scope>
</reference>
<gene>
    <name evidence="1" type="ORF">NPIL_87071</name>
</gene>
<accession>A0A8X6TE83</accession>
<dbReference type="EMBL" id="BMAW01055176">
    <property type="protein sequence ID" value="GFS99579.1"/>
    <property type="molecule type" value="Genomic_DNA"/>
</dbReference>
<name>A0A8X6TE83_NEPPI</name>
<dbReference type="Proteomes" id="UP000887013">
    <property type="component" value="Unassembled WGS sequence"/>
</dbReference>